<keyword evidence="1" id="KW-0472">Membrane</keyword>
<organism evidence="2 3">
    <name type="scientific">Ancylostoma duodenale</name>
    <dbReference type="NCBI Taxonomy" id="51022"/>
    <lineage>
        <taxon>Eukaryota</taxon>
        <taxon>Metazoa</taxon>
        <taxon>Ecdysozoa</taxon>
        <taxon>Nematoda</taxon>
        <taxon>Chromadorea</taxon>
        <taxon>Rhabditida</taxon>
        <taxon>Rhabditina</taxon>
        <taxon>Rhabditomorpha</taxon>
        <taxon>Strongyloidea</taxon>
        <taxon>Ancylostomatidae</taxon>
        <taxon>Ancylostomatinae</taxon>
        <taxon>Ancylostoma</taxon>
    </lineage>
</organism>
<protein>
    <submittedName>
        <fullName evidence="2">Uncharacterized protein</fullName>
    </submittedName>
</protein>
<evidence type="ECO:0000313" key="2">
    <source>
        <dbReference type="EMBL" id="KIH69586.1"/>
    </source>
</evidence>
<keyword evidence="3" id="KW-1185">Reference proteome</keyword>
<dbReference type="EMBL" id="KN726136">
    <property type="protein sequence ID" value="KIH69586.1"/>
    <property type="molecule type" value="Genomic_DNA"/>
</dbReference>
<evidence type="ECO:0000256" key="1">
    <source>
        <dbReference type="SAM" id="Phobius"/>
    </source>
</evidence>
<evidence type="ECO:0000313" key="3">
    <source>
        <dbReference type="Proteomes" id="UP000054047"/>
    </source>
</evidence>
<sequence>MHHVSVPSDLTQLDLLNLLLVILTAYFVPPGRYKVYFALALIDLQNHASQIHPLEQTNVG</sequence>
<feature type="transmembrane region" description="Helical" evidence="1">
    <location>
        <begin position="12"/>
        <end position="29"/>
    </location>
</feature>
<dbReference type="AlphaFoldDB" id="A0A0C2HJ22"/>
<proteinExistence type="predicted"/>
<reference evidence="2 3" key="1">
    <citation type="submission" date="2013-12" db="EMBL/GenBank/DDBJ databases">
        <title>Draft genome of the parsitic nematode Ancylostoma duodenale.</title>
        <authorList>
            <person name="Mitreva M."/>
        </authorList>
    </citation>
    <scope>NUCLEOTIDE SEQUENCE [LARGE SCALE GENOMIC DNA]</scope>
    <source>
        <strain evidence="2 3">Zhejiang</strain>
    </source>
</reference>
<keyword evidence="1" id="KW-1133">Transmembrane helix</keyword>
<accession>A0A0C2HJ22</accession>
<name>A0A0C2HJ22_9BILA</name>
<keyword evidence="1" id="KW-0812">Transmembrane</keyword>
<gene>
    <name evidence="2" type="ORF">ANCDUO_00065</name>
</gene>
<dbReference type="Proteomes" id="UP000054047">
    <property type="component" value="Unassembled WGS sequence"/>
</dbReference>